<dbReference type="AlphaFoldDB" id="A0AAW2FIW8"/>
<organism evidence="2 3">
    <name type="scientific">Cardiocondyla obscurior</name>
    <dbReference type="NCBI Taxonomy" id="286306"/>
    <lineage>
        <taxon>Eukaryota</taxon>
        <taxon>Metazoa</taxon>
        <taxon>Ecdysozoa</taxon>
        <taxon>Arthropoda</taxon>
        <taxon>Hexapoda</taxon>
        <taxon>Insecta</taxon>
        <taxon>Pterygota</taxon>
        <taxon>Neoptera</taxon>
        <taxon>Endopterygota</taxon>
        <taxon>Hymenoptera</taxon>
        <taxon>Apocrita</taxon>
        <taxon>Aculeata</taxon>
        <taxon>Formicoidea</taxon>
        <taxon>Formicidae</taxon>
        <taxon>Myrmicinae</taxon>
        <taxon>Cardiocondyla</taxon>
    </lineage>
</organism>
<protein>
    <submittedName>
        <fullName evidence="2">Uncharacterized protein</fullName>
    </submittedName>
</protein>
<proteinExistence type="predicted"/>
<accession>A0AAW2FIW8</accession>
<evidence type="ECO:0000256" key="1">
    <source>
        <dbReference type="SAM" id="Phobius"/>
    </source>
</evidence>
<reference evidence="2 3" key="1">
    <citation type="submission" date="2023-03" db="EMBL/GenBank/DDBJ databases">
        <title>High recombination rates correlate with genetic variation in Cardiocondyla obscurior ants.</title>
        <authorList>
            <person name="Errbii M."/>
        </authorList>
    </citation>
    <scope>NUCLEOTIDE SEQUENCE [LARGE SCALE GENOMIC DNA]</scope>
    <source>
        <strain evidence="2">Alpha-2009</strain>
        <tissue evidence="2">Whole body</tissue>
    </source>
</reference>
<sequence>MLVVCTRKQISEIVRHRLICAPRGIAFAFSTRAKLKLFYQRRIEYRSLMQSGESNNYFFLFRSPRIARRNFNYFLNSAIYLLFELNTGGDSCCNGIRLARLYFGAFCFVPRLCISILFYIYDTLNRRASISARLSLSYMTEIIQVIFYVPLRIASILEVNANLQTNLKSRRRIDKSPRNVLLKKKIKNKKVIIKKKEGEGKGRKNFRNLIYIYTGVPFEESVGAERRRTDRAETSSWSLSRPSRRVIRYCIP</sequence>
<keyword evidence="1" id="KW-1133">Transmembrane helix</keyword>
<comment type="caution">
    <text evidence="2">The sequence shown here is derived from an EMBL/GenBank/DDBJ whole genome shotgun (WGS) entry which is preliminary data.</text>
</comment>
<evidence type="ECO:0000313" key="3">
    <source>
        <dbReference type="Proteomes" id="UP001430953"/>
    </source>
</evidence>
<gene>
    <name evidence="2" type="ORF">PUN28_011053</name>
</gene>
<dbReference type="EMBL" id="JADYXP020000010">
    <property type="protein sequence ID" value="KAL0115899.1"/>
    <property type="molecule type" value="Genomic_DNA"/>
</dbReference>
<dbReference type="Proteomes" id="UP001430953">
    <property type="component" value="Unassembled WGS sequence"/>
</dbReference>
<evidence type="ECO:0000313" key="2">
    <source>
        <dbReference type="EMBL" id="KAL0115899.1"/>
    </source>
</evidence>
<feature type="transmembrane region" description="Helical" evidence="1">
    <location>
        <begin position="141"/>
        <end position="163"/>
    </location>
</feature>
<keyword evidence="1" id="KW-0472">Membrane</keyword>
<keyword evidence="1" id="KW-0812">Transmembrane</keyword>
<name>A0AAW2FIW8_9HYME</name>
<keyword evidence="3" id="KW-1185">Reference proteome</keyword>
<feature type="transmembrane region" description="Helical" evidence="1">
    <location>
        <begin position="101"/>
        <end position="121"/>
    </location>
</feature>